<evidence type="ECO:0000313" key="2">
    <source>
        <dbReference type="Proteomes" id="UP000389128"/>
    </source>
</evidence>
<gene>
    <name evidence="1" type="ORF">ETQ85_00595</name>
</gene>
<dbReference type="RefSeq" id="WP_148577181.1">
    <property type="nucleotide sequence ID" value="NZ_SDKK01000001.1"/>
</dbReference>
<dbReference type="GO" id="GO:0005524">
    <property type="term" value="F:ATP binding"/>
    <property type="evidence" value="ECO:0007669"/>
    <property type="project" value="InterPro"/>
</dbReference>
<reference evidence="1 2" key="1">
    <citation type="submission" date="2019-01" db="EMBL/GenBank/DDBJ databases">
        <title>Zoogloea oleivorans genome sequencing and assembly.</title>
        <authorList>
            <person name="Tancsics A."/>
            <person name="Farkas M."/>
            <person name="Kriszt B."/>
            <person name="Maroti G."/>
            <person name="Horvath B."/>
        </authorList>
    </citation>
    <scope>NUCLEOTIDE SEQUENCE [LARGE SCALE GENOMIC DNA]</scope>
    <source>
        <strain evidence="1 2">Buc</strain>
    </source>
</reference>
<dbReference type="SUPFAM" id="SSF140990">
    <property type="entry name" value="FtsH protease domain-like"/>
    <property type="match status" value="1"/>
</dbReference>
<dbReference type="Proteomes" id="UP000389128">
    <property type="component" value="Unassembled WGS sequence"/>
</dbReference>
<accession>A0A6C2D858</accession>
<dbReference type="EMBL" id="SDKK01000001">
    <property type="protein sequence ID" value="TYC62091.1"/>
    <property type="molecule type" value="Genomic_DNA"/>
</dbReference>
<evidence type="ECO:0008006" key="3">
    <source>
        <dbReference type="Google" id="ProtNLM"/>
    </source>
</evidence>
<dbReference type="GO" id="GO:0006508">
    <property type="term" value="P:proteolysis"/>
    <property type="evidence" value="ECO:0007669"/>
    <property type="project" value="InterPro"/>
</dbReference>
<dbReference type="GO" id="GO:0004176">
    <property type="term" value="F:ATP-dependent peptidase activity"/>
    <property type="evidence" value="ECO:0007669"/>
    <property type="project" value="InterPro"/>
</dbReference>
<dbReference type="AlphaFoldDB" id="A0A6C2D858"/>
<dbReference type="GO" id="GO:0004222">
    <property type="term" value="F:metalloendopeptidase activity"/>
    <property type="evidence" value="ECO:0007669"/>
    <property type="project" value="InterPro"/>
</dbReference>
<dbReference type="InterPro" id="IPR037219">
    <property type="entry name" value="Peptidase_M41-like"/>
</dbReference>
<name>A0A6C2D858_9RHOO</name>
<proteinExistence type="predicted"/>
<comment type="caution">
    <text evidence="1">The sequence shown here is derived from an EMBL/GenBank/DDBJ whole genome shotgun (WGS) entry which is preliminary data.</text>
</comment>
<keyword evidence="2" id="KW-1185">Reference proteome</keyword>
<organism evidence="1 2">
    <name type="scientific">Zoogloea oleivorans</name>
    <dbReference type="NCBI Taxonomy" id="1552750"/>
    <lineage>
        <taxon>Bacteria</taxon>
        <taxon>Pseudomonadati</taxon>
        <taxon>Pseudomonadota</taxon>
        <taxon>Betaproteobacteria</taxon>
        <taxon>Rhodocyclales</taxon>
        <taxon>Zoogloeaceae</taxon>
        <taxon>Zoogloea</taxon>
    </lineage>
</organism>
<dbReference type="OrthoDB" id="9181199at2"/>
<protein>
    <recommendedName>
        <fullName evidence="3">Peptidase M41 domain-containing protein</fullName>
    </recommendedName>
</protein>
<sequence>MMRQIEYPFPRDDEVRRVWPFALVPEEIKTSSLALTAYHEAGHVVLLEWVGFDVKQAVAAKGEGATLFDRPSERATAVGIVSPNEAHHAGAAALAHAGICAELIYAGAPWQGVTKRNDSDWQLAHDMLFPIFGGSSAGHGYAQRVALSVLTQNWGRVVQIAGELMKSGSWKPPCS</sequence>
<evidence type="ECO:0000313" key="1">
    <source>
        <dbReference type="EMBL" id="TYC62091.1"/>
    </source>
</evidence>